<name>A0A2U3EE82_PURLI</name>
<feature type="region of interest" description="Disordered" evidence="1">
    <location>
        <begin position="157"/>
        <end position="180"/>
    </location>
</feature>
<organism evidence="2 3">
    <name type="scientific">Purpureocillium lilacinum</name>
    <name type="common">Paecilomyces lilacinus</name>
    <dbReference type="NCBI Taxonomy" id="33203"/>
    <lineage>
        <taxon>Eukaryota</taxon>
        <taxon>Fungi</taxon>
        <taxon>Dikarya</taxon>
        <taxon>Ascomycota</taxon>
        <taxon>Pezizomycotina</taxon>
        <taxon>Sordariomycetes</taxon>
        <taxon>Hypocreomycetidae</taxon>
        <taxon>Hypocreales</taxon>
        <taxon>Ophiocordycipitaceae</taxon>
        <taxon>Purpureocillium</taxon>
    </lineage>
</organism>
<feature type="region of interest" description="Disordered" evidence="1">
    <location>
        <begin position="1"/>
        <end position="53"/>
    </location>
</feature>
<gene>
    <name evidence="2" type="ORF">PCL_09840</name>
</gene>
<feature type="compositionally biased region" description="Basic and acidic residues" evidence="1">
    <location>
        <begin position="170"/>
        <end position="180"/>
    </location>
</feature>
<reference evidence="2 3" key="1">
    <citation type="journal article" date="2016" name="Front. Microbiol.">
        <title>Genome and transcriptome sequences reveal the specific parasitism of the nematophagous Purpureocillium lilacinum 36-1.</title>
        <authorList>
            <person name="Xie J."/>
            <person name="Li S."/>
            <person name="Mo C."/>
            <person name="Xiao X."/>
            <person name="Peng D."/>
            <person name="Wang G."/>
            <person name="Xiao Y."/>
        </authorList>
    </citation>
    <scope>NUCLEOTIDE SEQUENCE [LARGE SCALE GENOMIC DNA]</scope>
    <source>
        <strain evidence="2 3">36-1</strain>
    </source>
</reference>
<dbReference type="Pfam" id="PF04402">
    <property type="entry name" value="SIMPL"/>
    <property type="match status" value="1"/>
</dbReference>
<evidence type="ECO:0008006" key="4">
    <source>
        <dbReference type="Google" id="ProtNLM"/>
    </source>
</evidence>
<dbReference type="EMBL" id="LCWV01000005">
    <property type="protein sequence ID" value="PWI72825.1"/>
    <property type="molecule type" value="Genomic_DNA"/>
</dbReference>
<evidence type="ECO:0000313" key="3">
    <source>
        <dbReference type="Proteomes" id="UP000245956"/>
    </source>
</evidence>
<dbReference type="PANTHER" id="PTHR34387">
    <property type="entry name" value="SLR1258 PROTEIN"/>
    <property type="match status" value="1"/>
</dbReference>
<dbReference type="PANTHER" id="PTHR34387:SF2">
    <property type="entry name" value="SLR1258 PROTEIN"/>
    <property type="match status" value="1"/>
</dbReference>
<proteinExistence type="predicted"/>
<comment type="caution">
    <text evidence="2">The sequence shown here is derived from an EMBL/GenBank/DDBJ whole genome shotgun (WGS) entry which is preliminary data.</text>
</comment>
<evidence type="ECO:0000256" key="1">
    <source>
        <dbReference type="SAM" id="MobiDB-lite"/>
    </source>
</evidence>
<dbReference type="Proteomes" id="UP000245956">
    <property type="component" value="Unassembled WGS sequence"/>
</dbReference>
<feature type="compositionally biased region" description="Pro residues" evidence="1">
    <location>
        <begin position="16"/>
        <end position="25"/>
    </location>
</feature>
<dbReference type="Gene3D" id="3.30.70.2970">
    <property type="entry name" value="Protein of unknown function (DUF541), domain 2"/>
    <property type="match status" value="1"/>
</dbReference>
<sequence>MRLCQTQHHHHHLHPRPPSSPPSPFLFPSRAVRQINPQTTAGPSPPPSASPMAPIKVVVSGAGNIKRQPELGVVSIRVRSRGAEQAAVSTEVRKAAQEIQAQVRQLAAPRHADYRAPSPAVDAAVTRWTSGSMTTRSYWERSKDKGRHNTFYGAQTHVGMTSGYSSDSSQGERDKEHQRTRVYEASVGLTATFRDFDSLSDFTTRMSVVPLASVRGVEWFLTPETQAQLREEALRSSYRDALAKARAYAEAMDKKSVKPVEVRQLSDQPPRLMAFGAAARYADMPVGDDDNEEQHLTYQPEDVSYDVDCEVTFEVE</sequence>
<dbReference type="InterPro" id="IPR052022">
    <property type="entry name" value="26kDa_periplasmic_antigen"/>
</dbReference>
<dbReference type="InterPro" id="IPR007497">
    <property type="entry name" value="SIMPL/DUF541"/>
</dbReference>
<feature type="compositionally biased region" description="Polar residues" evidence="1">
    <location>
        <begin position="158"/>
        <end position="169"/>
    </location>
</feature>
<accession>A0A2U3EE82</accession>
<dbReference type="AlphaFoldDB" id="A0A2U3EE82"/>
<dbReference type="Gene3D" id="3.30.110.170">
    <property type="entry name" value="Protein of unknown function (DUF541), domain 1"/>
    <property type="match status" value="1"/>
</dbReference>
<dbReference type="GO" id="GO:0006974">
    <property type="term" value="P:DNA damage response"/>
    <property type="evidence" value="ECO:0007669"/>
    <property type="project" value="TreeGrafter"/>
</dbReference>
<evidence type="ECO:0000313" key="2">
    <source>
        <dbReference type="EMBL" id="PWI72825.1"/>
    </source>
</evidence>
<protein>
    <recommendedName>
        <fullName evidence="4">DUF541 domain-containing protein</fullName>
    </recommendedName>
</protein>